<dbReference type="PANTHER" id="PTHR30204">
    <property type="entry name" value="REDOX-CYCLING DRUG-SENSING TRANSCRIPTIONAL ACTIVATOR SOXR"/>
    <property type="match status" value="1"/>
</dbReference>
<dbReference type="Pfam" id="PF00376">
    <property type="entry name" value="MerR"/>
    <property type="match status" value="1"/>
</dbReference>
<keyword evidence="7" id="KW-1185">Reference proteome</keyword>
<proteinExistence type="predicted"/>
<dbReference type="SUPFAM" id="SSF46955">
    <property type="entry name" value="Putative DNA-binding domain"/>
    <property type="match status" value="2"/>
</dbReference>
<accession>A0A919XQG0</accession>
<evidence type="ECO:0000259" key="5">
    <source>
        <dbReference type="PROSITE" id="PS50937"/>
    </source>
</evidence>
<protein>
    <submittedName>
        <fullName evidence="6">MerR family transcriptional regulator</fullName>
    </submittedName>
</protein>
<dbReference type="PANTHER" id="PTHR30204:SF69">
    <property type="entry name" value="MERR-FAMILY TRANSCRIPTIONAL REGULATOR"/>
    <property type="match status" value="1"/>
</dbReference>
<keyword evidence="3" id="KW-0238">DNA-binding</keyword>
<dbReference type="InterPro" id="IPR047057">
    <property type="entry name" value="MerR_fam"/>
</dbReference>
<evidence type="ECO:0000256" key="3">
    <source>
        <dbReference type="ARBA" id="ARBA00023125"/>
    </source>
</evidence>
<dbReference type="GO" id="GO:0003700">
    <property type="term" value="F:DNA-binding transcription factor activity"/>
    <property type="evidence" value="ECO:0007669"/>
    <property type="project" value="InterPro"/>
</dbReference>
<dbReference type="Proteomes" id="UP000679779">
    <property type="component" value="Unassembled WGS sequence"/>
</dbReference>
<dbReference type="AlphaFoldDB" id="A0A919XQG0"/>
<organism evidence="6 7">
    <name type="scientific">Paenibacillus albilobatus</name>
    <dbReference type="NCBI Taxonomy" id="2716884"/>
    <lineage>
        <taxon>Bacteria</taxon>
        <taxon>Bacillati</taxon>
        <taxon>Bacillota</taxon>
        <taxon>Bacilli</taxon>
        <taxon>Bacillales</taxon>
        <taxon>Paenibacillaceae</taxon>
        <taxon>Paenibacillus</taxon>
    </lineage>
</organism>
<keyword evidence="1" id="KW-0678">Repressor</keyword>
<dbReference type="CDD" id="cd04773">
    <property type="entry name" value="HTH_TioE_rpt2"/>
    <property type="match status" value="1"/>
</dbReference>
<keyword evidence="2" id="KW-0805">Transcription regulation</keyword>
<evidence type="ECO:0000313" key="6">
    <source>
        <dbReference type="EMBL" id="GIO34625.1"/>
    </source>
</evidence>
<dbReference type="InterPro" id="IPR009061">
    <property type="entry name" value="DNA-bd_dom_put_sf"/>
</dbReference>
<dbReference type="Pfam" id="PF13411">
    <property type="entry name" value="MerR_1"/>
    <property type="match status" value="1"/>
</dbReference>
<dbReference type="EMBL" id="BORQ01000011">
    <property type="protein sequence ID" value="GIO34625.1"/>
    <property type="molecule type" value="Genomic_DNA"/>
</dbReference>
<dbReference type="GO" id="GO:0003677">
    <property type="term" value="F:DNA binding"/>
    <property type="evidence" value="ECO:0007669"/>
    <property type="project" value="UniProtKB-KW"/>
</dbReference>
<dbReference type="SMART" id="SM00422">
    <property type="entry name" value="HTH_MERR"/>
    <property type="match status" value="2"/>
</dbReference>
<comment type="caution">
    <text evidence="6">The sequence shown here is derived from an EMBL/GenBank/DDBJ whole genome shotgun (WGS) entry which is preliminary data.</text>
</comment>
<evidence type="ECO:0000256" key="2">
    <source>
        <dbReference type="ARBA" id="ARBA00023015"/>
    </source>
</evidence>
<dbReference type="PROSITE" id="PS50937">
    <property type="entry name" value="HTH_MERR_2"/>
    <property type="match status" value="2"/>
</dbReference>
<feature type="domain" description="HTH merR-type" evidence="5">
    <location>
        <begin position="3"/>
        <end position="71"/>
    </location>
</feature>
<feature type="domain" description="HTH merR-type" evidence="5">
    <location>
        <begin position="121"/>
        <end position="190"/>
    </location>
</feature>
<keyword evidence="4" id="KW-0804">Transcription</keyword>
<sequence>MRYYKPIEIARELFISTSALRHYESWGVVPAPERSKHGYRLYTQVHLAYFRCLRSMFYGFGVGITCKVLRLIQTGDMNEAFWLVNEEQARLQHEKSVAEQTLDLLQNPDLPLVPNGKIKNRMTIGEAAALAGVQPSAIRHWEKEGLITPVRDPENGYRLFTPVHIRQILLIRTLRKTVYFLENMREIVHAVEHQSLEKAKKVTLEALSSIHDRNRKQFYGVHLLVELCIEVGLIDPKEYQKNIWYDYYNKTEQDSPVSES</sequence>
<dbReference type="RefSeq" id="WP_160044891.1">
    <property type="nucleotide sequence ID" value="NZ_BORQ01000011.1"/>
</dbReference>
<reference evidence="6" key="1">
    <citation type="submission" date="2021-03" db="EMBL/GenBank/DDBJ databases">
        <title>Antimicrobial resistance genes in bacteria isolated from Japanese honey, and their potential for conferring macrolide and lincosamide resistance in the American foulbrood pathogen Paenibacillus larvae.</title>
        <authorList>
            <person name="Okamoto M."/>
            <person name="Kumagai M."/>
            <person name="Kanamori H."/>
            <person name="Takamatsu D."/>
        </authorList>
    </citation>
    <scope>NUCLEOTIDE SEQUENCE</scope>
    <source>
        <strain evidence="6">J2TS6</strain>
    </source>
</reference>
<name>A0A919XQG0_9BACL</name>
<gene>
    <name evidence="6" type="ORF">J2TS6_57660</name>
</gene>
<evidence type="ECO:0000256" key="1">
    <source>
        <dbReference type="ARBA" id="ARBA00022491"/>
    </source>
</evidence>
<evidence type="ECO:0000256" key="4">
    <source>
        <dbReference type="ARBA" id="ARBA00023163"/>
    </source>
</evidence>
<dbReference type="InterPro" id="IPR000551">
    <property type="entry name" value="MerR-type_HTH_dom"/>
</dbReference>
<evidence type="ECO:0000313" key="7">
    <source>
        <dbReference type="Proteomes" id="UP000679779"/>
    </source>
</evidence>
<dbReference type="Gene3D" id="1.10.1660.10">
    <property type="match status" value="2"/>
</dbReference>